<comment type="catalytic activity">
    <reaction evidence="10 11">
        <text>GMP + ATP = GDP + ADP</text>
        <dbReference type="Rhea" id="RHEA:20780"/>
        <dbReference type="ChEBI" id="CHEBI:30616"/>
        <dbReference type="ChEBI" id="CHEBI:58115"/>
        <dbReference type="ChEBI" id="CHEBI:58189"/>
        <dbReference type="ChEBI" id="CHEBI:456216"/>
        <dbReference type="EC" id="2.7.4.8"/>
    </reaction>
</comment>
<dbReference type="RefSeq" id="WP_078783774.1">
    <property type="nucleotide sequence ID" value="NZ_FUYF01000003.1"/>
</dbReference>
<dbReference type="FunFam" id="3.30.63.10:FF:000002">
    <property type="entry name" value="Guanylate kinase 1"/>
    <property type="match status" value="1"/>
</dbReference>
<comment type="function">
    <text evidence="1 11">Essential for recycling GMP and indirectly, cGMP.</text>
</comment>
<dbReference type="STRING" id="745368.SAMN02745178_00777"/>
<dbReference type="SMART" id="SM00072">
    <property type="entry name" value="GuKc"/>
    <property type="match status" value="1"/>
</dbReference>
<dbReference type="GeneID" id="93337262"/>
<dbReference type="InterPro" id="IPR027417">
    <property type="entry name" value="P-loop_NTPase"/>
</dbReference>
<keyword evidence="5 11" id="KW-0808">Transferase</keyword>
<keyword evidence="7 11" id="KW-0418">Kinase</keyword>
<sequence length="192" mass="21687">MKGEKYLFVVSGPSGTGKDTVVAALLKKHPEIQHTVSATTRTPREGEKDGINYHFMSVADFEDNLAHDQIVEHTKYCENYYGTLRSEIEGRMKLGIPVILVIEVEGAGNIKKMYPGATTIFVLPPDMQELERRLRCRGTEDEETIQRRLKRAEAEIANSVNYDEHVVNIEVDSCAESIYSIIQFKLQHGSDE</sequence>
<dbReference type="GO" id="GO:0005829">
    <property type="term" value="C:cytosol"/>
    <property type="evidence" value="ECO:0007669"/>
    <property type="project" value="TreeGrafter"/>
</dbReference>
<evidence type="ECO:0000256" key="8">
    <source>
        <dbReference type="ARBA" id="ARBA00022840"/>
    </source>
</evidence>
<evidence type="ECO:0000256" key="6">
    <source>
        <dbReference type="ARBA" id="ARBA00022741"/>
    </source>
</evidence>
<dbReference type="Gene3D" id="3.30.63.10">
    <property type="entry name" value="Guanylate Kinase phosphate binding domain"/>
    <property type="match status" value="1"/>
</dbReference>
<evidence type="ECO:0000256" key="4">
    <source>
        <dbReference type="ARBA" id="ARBA00016296"/>
    </source>
</evidence>
<keyword evidence="8 11" id="KW-0067">ATP-binding</keyword>
<evidence type="ECO:0000256" key="2">
    <source>
        <dbReference type="ARBA" id="ARBA00005790"/>
    </source>
</evidence>
<dbReference type="PANTHER" id="PTHR23117">
    <property type="entry name" value="GUANYLATE KINASE-RELATED"/>
    <property type="match status" value="1"/>
</dbReference>
<comment type="similarity">
    <text evidence="2 11">Belongs to the guanylate kinase family.</text>
</comment>
<dbReference type="CDD" id="cd00071">
    <property type="entry name" value="GMPK"/>
    <property type="match status" value="1"/>
</dbReference>
<reference evidence="13 14" key="1">
    <citation type="submission" date="2017-02" db="EMBL/GenBank/DDBJ databases">
        <authorList>
            <person name="Peterson S.W."/>
        </authorList>
    </citation>
    <scope>NUCLEOTIDE SEQUENCE [LARGE SCALE GENOMIC DNA]</scope>
    <source>
        <strain evidence="13 14">ATCC 27749</strain>
    </source>
</reference>
<evidence type="ECO:0000256" key="10">
    <source>
        <dbReference type="ARBA" id="ARBA00048594"/>
    </source>
</evidence>
<evidence type="ECO:0000259" key="12">
    <source>
        <dbReference type="PROSITE" id="PS50052"/>
    </source>
</evidence>
<evidence type="ECO:0000256" key="11">
    <source>
        <dbReference type="HAMAP-Rule" id="MF_00328"/>
    </source>
</evidence>
<dbReference type="PROSITE" id="PS50052">
    <property type="entry name" value="GUANYLATE_KINASE_2"/>
    <property type="match status" value="1"/>
</dbReference>
<keyword evidence="14" id="KW-1185">Reference proteome</keyword>
<dbReference type="InterPro" id="IPR017665">
    <property type="entry name" value="Guanylate_kinase"/>
</dbReference>
<dbReference type="InterPro" id="IPR008144">
    <property type="entry name" value="Guanylate_kin-like_dom"/>
</dbReference>
<dbReference type="PANTHER" id="PTHR23117:SF13">
    <property type="entry name" value="GUANYLATE KINASE"/>
    <property type="match status" value="1"/>
</dbReference>
<dbReference type="SUPFAM" id="SSF52540">
    <property type="entry name" value="P-loop containing nucleoside triphosphate hydrolases"/>
    <property type="match status" value="1"/>
</dbReference>
<evidence type="ECO:0000256" key="9">
    <source>
        <dbReference type="ARBA" id="ARBA00030128"/>
    </source>
</evidence>
<dbReference type="EC" id="2.7.4.8" evidence="3 11"/>
<dbReference type="OrthoDB" id="9808150at2"/>
<evidence type="ECO:0000256" key="5">
    <source>
        <dbReference type="ARBA" id="ARBA00022679"/>
    </source>
</evidence>
<dbReference type="Gene3D" id="3.40.50.300">
    <property type="entry name" value="P-loop containing nucleotide triphosphate hydrolases"/>
    <property type="match status" value="1"/>
</dbReference>
<dbReference type="EMBL" id="FUYF01000003">
    <property type="protein sequence ID" value="SKA78399.1"/>
    <property type="molecule type" value="Genomic_DNA"/>
</dbReference>
<dbReference type="Pfam" id="PF00625">
    <property type="entry name" value="Guanylate_kin"/>
    <property type="match status" value="1"/>
</dbReference>
<keyword evidence="11" id="KW-0963">Cytoplasm</keyword>
<dbReference type="HAMAP" id="MF_00328">
    <property type="entry name" value="Guanylate_kinase"/>
    <property type="match status" value="1"/>
</dbReference>
<protein>
    <recommendedName>
        <fullName evidence="4 11">Guanylate kinase</fullName>
        <ecNumber evidence="3 11">2.7.4.8</ecNumber>
    </recommendedName>
    <alternativeName>
        <fullName evidence="9 11">GMP kinase</fullName>
    </alternativeName>
</protein>
<keyword evidence="6 11" id="KW-0547">Nucleotide-binding</keyword>
<dbReference type="InterPro" id="IPR008145">
    <property type="entry name" value="GK/Ca_channel_bsu"/>
</dbReference>
<dbReference type="PROSITE" id="PS00856">
    <property type="entry name" value="GUANYLATE_KINASE_1"/>
    <property type="match status" value="1"/>
</dbReference>
<feature type="domain" description="Guanylate kinase-like" evidence="12">
    <location>
        <begin position="5"/>
        <end position="183"/>
    </location>
</feature>
<accession>A0A1T4WME9</accession>
<dbReference type="InterPro" id="IPR020590">
    <property type="entry name" value="Guanylate_kinase_CS"/>
</dbReference>
<evidence type="ECO:0000256" key="3">
    <source>
        <dbReference type="ARBA" id="ARBA00012961"/>
    </source>
</evidence>
<dbReference type="GO" id="GO:0004385">
    <property type="term" value="F:GMP kinase activity"/>
    <property type="evidence" value="ECO:0007669"/>
    <property type="project" value="UniProtKB-UniRule"/>
</dbReference>
<organism evidence="13 14">
    <name type="scientific">Gemmiger formicilis</name>
    <dbReference type="NCBI Taxonomy" id="745368"/>
    <lineage>
        <taxon>Bacteria</taxon>
        <taxon>Bacillati</taxon>
        <taxon>Bacillota</taxon>
        <taxon>Clostridia</taxon>
        <taxon>Eubacteriales</taxon>
        <taxon>Gemmiger</taxon>
    </lineage>
</organism>
<dbReference type="NCBIfam" id="TIGR03263">
    <property type="entry name" value="guanyl_kin"/>
    <property type="match status" value="1"/>
</dbReference>
<proteinExistence type="inferred from homology"/>
<dbReference type="AlphaFoldDB" id="A0A1T4WME9"/>
<evidence type="ECO:0000256" key="1">
    <source>
        <dbReference type="ARBA" id="ARBA00003531"/>
    </source>
</evidence>
<gene>
    <name evidence="11" type="primary">gmk</name>
    <name evidence="13" type="ORF">SAMN02745178_00777</name>
</gene>
<evidence type="ECO:0000256" key="7">
    <source>
        <dbReference type="ARBA" id="ARBA00022777"/>
    </source>
</evidence>
<dbReference type="GO" id="GO:0005524">
    <property type="term" value="F:ATP binding"/>
    <property type="evidence" value="ECO:0007669"/>
    <property type="project" value="UniProtKB-UniRule"/>
</dbReference>
<name>A0A1T4WME9_9FIRM</name>
<dbReference type="Proteomes" id="UP000190286">
    <property type="component" value="Unassembled WGS sequence"/>
</dbReference>
<feature type="binding site" evidence="11">
    <location>
        <begin position="12"/>
        <end position="19"/>
    </location>
    <ligand>
        <name>ATP</name>
        <dbReference type="ChEBI" id="CHEBI:30616"/>
    </ligand>
</feature>
<evidence type="ECO:0000313" key="13">
    <source>
        <dbReference type="EMBL" id="SKA78399.1"/>
    </source>
</evidence>
<evidence type="ECO:0000313" key="14">
    <source>
        <dbReference type="Proteomes" id="UP000190286"/>
    </source>
</evidence>
<comment type="subcellular location">
    <subcellularLocation>
        <location evidence="11">Cytoplasm</location>
    </subcellularLocation>
</comment>